<comment type="caution">
    <text evidence="2">The sequence shown here is derived from an EMBL/GenBank/DDBJ whole genome shotgun (WGS) entry which is preliminary data.</text>
</comment>
<evidence type="ECO:0000313" key="2">
    <source>
        <dbReference type="EMBL" id="MCI55009.1"/>
    </source>
</evidence>
<accession>A0A392T1W8</accession>
<dbReference type="EMBL" id="LXQA010489063">
    <property type="protein sequence ID" value="MCI55009.1"/>
    <property type="molecule type" value="Genomic_DNA"/>
</dbReference>
<evidence type="ECO:0000256" key="1">
    <source>
        <dbReference type="SAM" id="MobiDB-lite"/>
    </source>
</evidence>
<proteinExistence type="predicted"/>
<feature type="region of interest" description="Disordered" evidence="1">
    <location>
        <begin position="1"/>
        <end position="66"/>
    </location>
</feature>
<protein>
    <submittedName>
        <fullName evidence="2">Uncharacterized protein</fullName>
    </submittedName>
</protein>
<reference evidence="2 3" key="1">
    <citation type="journal article" date="2018" name="Front. Plant Sci.">
        <title>Red Clover (Trifolium pratense) and Zigzag Clover (T. medium) - A Picture of Genomic Similarities and Differences.</title>
        <authorList>
            <person name="Dluhosova J."/>
            <person name="Istvanek J."/>
            <person name="Nedelnik J."/>
            <person name="Repkova J."/>
        </authorList>
    </citation>
    <scope>NUCLEOTIDE SEQUENCE [LARGE SCALE GENOMIC DNA]</scope>
    <source>
        <strain evidence="3">cv. 10/8</strain>
        <tissue evidence="2">Leaf</tissue>
    </source>
</reference>
<feature type="non-terminal residue" evidence="2">
    <location>
        <position position="1"/>
    </location>
</feature>
<organism evidence="2 3">
    <name type="scientific">Trifolium medium</name>
    <dbReference type="NCBI Taxonomy" id="97028"/>
    <lineage>
        <taxon>Eukaryota</taxon>
        <taxon>Viridiplantae</taxon>
        <taxon>Streptophyta</taxon>
        <taxon>Embryophyta</taxon>
        <taxon>Tracheophyta</taxon>
        <taxon>Spermatophyta</taxon>
        <taxon>Magnoliopsida</taxon>
        <taxon>eudicotyledons</taxon>
        <taxon>Gunneridae</taxon>
        <taxon>Pentapetalae</taxon>
        <taxon>rosids</taxon>
        <taxon>fabids</taxon>
        <taxon>Fabales</taxon>
        <taxon>Fabaceae</taxon>
        <taxon>Papilionoideae</taxon>
        <taxon>50 kb inversion clade</taxon>
        <taxon>NPAAA clade</taxon>
        <taxon>Hologalegina</taxon>
        <taxon>IRL clade</taxon>
        <taxon>Trifolieae</taxon>
        <taxon>Trifolium</taxon>
    </lineage>
</organism>
<dbReference type="Proteomes" id="UP000265520">
    <property type="component" value="Unassembled WGS sequence"/>
</dbReference>
<name>A0A392T1W8_9FABA</name>
<evidence type="ECO:0000313" key="3">
    <source>
        <dbReference type="Proteomes" id="UP000265520"/>
    </source>
</evidence>
<keyword evidence="3" id="KW-1185">Reference proteome</keyword>
<feature type="compositionally biased region" description="Basic and acidic residues" evidence="1">
    <location>
        <begin position="43"/>
        <end position="57"/>
    </location>
</feature>
<sequence length="66" mass="7272">AETNQSVPADTKVDESKVENTTNQHNTTQDDTAAIEENVSNKTNEHAPEDGEKKDDIAMEDTQNLD</sequence>
<feature type="compositionally biased region" description="Low complexity" evidence="1">
    <location>
        <begin position="20"/>
        <end position="32"/>
    </location>
</feature>
<dbReference type="AlphaFoldDB" id="A0A392T1W8"/>
<feature type="non-terminal residue" evidence="2">
    <location>
        <position position="66"/>
    </location>
</feature>